<evidence type="ECO:0000313" key="2">
    <source>
        <dbReference type="Proteomes" id="UP000004095"/>
    </source>
</evidence>
<dbReference type="eggNOG" id="ENOG502Z86B">
    <property type="taxonomic scope" value="Bacteria"/>
</dbReference>
<proteinExistence type="predicted"/>
<evidence type="ECO:0008006" key="3">
    <source>
        <dbReference type="Google" id="ProtNLM"/>
    </source>
</evidence>
<dbReference type="Proteomes" id="UP000004095">
    <property type="component" value="Unassembled WGS sequence"/>
</dbReference>
<dbReference type="OrthoDB" id="65842at2"/>
<sequence>MNLQTILYKDYETDLPQEGRHILGQMTNAENLIVYQAFNPSIAKYAVTHQQFGGSQYSFSRMSWIKPNFLWMMYRAGWASKPNQERILAIEISKQNFELILEEAIHSSYVAEVYGSRADWQAKLKASNVVMQWDPDHAPNGDKLQRRAVQLGLRNELLKNFGTHWAVSIQDITDFVLEQGKCLRGQKMDELLVMQEQVIAIDNPEVVKRLGLAV</sequence>
<dbReference type="AlphaFoldDB" id="A1ZHU4"/>
<dbReference type="EMBL" id="AAWS01000008">
    <property type="protein sequence ID" value="EAY30101.1"/>
    <property type="molecule type" value="Genomic_DNA"/>
</dbReference>
<evidence type="ECO:0000313" key="1">
    <source>
        <dbReference type="EMBL" id="EAY30101.1"/>
    </source>
</evidence>
<keyword evidence="2" id="KW-1185">Reference proteome</keyword>
<reference evidence="1 2" key="1">
    <citation type="submission" date="2007-01" db="EMBL/GenBank/DDBJ databases">
        <authorList>
            <person name="Haygood M."/>
            <person name="Podell S."/>
            <person name="Anderson C."/>
            <person name="Hopkinson B."/>
            <person name="Roe K."/>
            <person name="Barbeau K."/>
            <person name="Gaasterland T."/>
            <person name="Ferriera S."/>
            <person name="Johnson J."/>
            <person name="Kravitz S."/>
            <person name="Beeson K."/>
            <person name="Sutton G."/>
            <person name="Rogers Y.-H."/>
            <person name="Friedman R."/>
            <person name="Frazier M."/>
            <person name="Venter J.C."/>
        </authorList>
    </citation>
    <scope>NUCLEOTIDE SEQUENCE [LARGE SCALE GENOMIC DNA]</scope>
    <source>
        <strain evidence="1 2">ATCC 23134</strain>
    </source>
</reference>
<protein>
    <recommendedName>
        <fullName evidence="3">DUF4291 domain-containing protein</fullName>
    </recommendedName>
</protein>
<comment type="caution">
    <text evidence="1">The sequence shown here is derived from an EMBL/GenBank/DDBJ whole genome shotgun (WGS) entry which is preliminary data.</text>
</comment>
<gene>
    <name evidence="1" type="ORF">M23134_05434</name>
</gene>
<dbReference type="InterPro" id="IPR025633">
    <property type="entry name" value="DUF4291"/>
</dbReference>
<dbReference type="PANTHER" id="PTHR38567">
    <property type="entry name" value="DUF4291 DOMAIN-CONTAINING PROTEIN"/>
    <property type="match status" value="1"/>
</dbReference>
<organism evidence="1 2">
    <name type="scientific">Microscilla marina ATCC 23134</name>
    <dbReference type="NCBI Taxonomy" id="313606"/>
    <lineage>
        <taxon>Bacteria</taxon>
        <taxon>Pseudomonadati</taxon>
        <taxon>Bacteroidota</taxon>
        <taxon>Cytophagia</taxon>
        <taxon>Cytophagales</taxon>
        <taxon>Microscillaceae</taxon>
        <taxon>Microscilla</taxon>
    </lineage>
</organism>
<dbReference type="RefSeq" id="WP_002695673.1">
    <property type="nucleotide sequence ID" value="NZ_AAWS01000008.1"/>
</dbReference>
<name>A1ZHU4_MICM2</name>
<dbReference type="Pfam" id="PF14124">
    <property type="entry name" value="DUF4291"/>
    <property type="match status" value="1"/>
</dbReference>
<dbReference type="PANTHER" id="PTHR38567:SF1">
    <property type="entry name" value="DUF4291 DOMAIN-CONTAINING PROTEIN"/>
    <property type="match status" value="1"/>
</dbReference>
<accession>A1ZHU4</accession>